<dbReference type="Proteomes" id="UP000039865">
    <property type="component" value="Unassembled WGS sequence"/>
</dbReference>
<sequence length="185" mass="21678">MDAPPEQEKKVSLLSLLLYGSEHRLNQVIRFMKANEKMKNEGLLQSVTSKIIVSLNNPQNLLDALPQEFFNSAYSYAQYFYNFKFENLQQNQGILLELLKNSKDELVQQIRSKHEAVIDLEMGEHLRMIQFSPGDNLDEIKEPAQDEIYLSQVRQDQHQQQLKNLHPRYSTYIKLHLNGQHQHIS</sequence>
<proteinExistence type="predicted"/>
<dbReference type="EMBL" id="CCKQ01009414">
    <property type="protein sequence ID" value="CDW80895.1"/>
    <property type="molecule type" value="Genomic_DNA"/>
</dbReference>
<protein>
    <submittedName>
        <fullName evidence="1">Uncharacterized protein</fullName>
    </submittedName>
</protein>
<accession>A0A078AFE6</accession>
<dbReference type="AlphaFoldDB" id="A0A078AFE6"/>
<gene>
    <name evidence="1" type="primary">Contig6089.g6513</name>
    <name evidence="1" type="ORF">STYLEM_9901</name>
</gene>
<evidence type="ECO:0000313" key="1">
    <source>
        <dbReference type="EMBL" id="CDW80895.1"/>
    </source>
</evidence>
<organism evidence="1 2">
    <name type="scientific">Stylonychia lemnae</name>
    <name type="common">Ciliate</name>
    <dbReference type="NCBI Taxonomy" id="5949"/>
    <lineage>
        <taxon>Eukaryota</taxon>
        <taxon>Sar</taxon>
        <taxon>Alveolata</taxon>
        <taxon>Ciliophora</taxon>
        <taxon>Intramacronucleata</taxon>
        <taxon>Spirotrichea</taxon>
        <taxon>Stichotrichia</taxon>
        <taxon>Sporadotrichida</taxon>
        <taxon>Oxytrichidae</taxon>
        <taxon>Stylonychinae</taxon>
        <taxon>Stylonychia</taxon>
    </lineage>
</organism>
<name>A0A078AFE6_STYLE</name>
<keyword evidence="2" id="KW-1185">Reference proteome</keyword>
<evidence type="ECO:0000313" key="2">
    <source>
        <dbReference type="Proteomes" id="UP000039865"/>
    </source>
</evidence>
<dbReference type="InParanoid" id="A0A078AFE6"/>
<reference evidence="1 2" key="1">
    <citation type="submission" date="2014-06" db="EMBL/GenBank/DDBJ databases">
        <authorList>
            <person name="Swart Estienne"/>
        </authorList>
    </citation>
    <scope>NUCLEOTIDE SEQUENCE [LARGE SCALE GENOMIC DNA]</scope>
    <source>
        <strain evidence="1 2">130c</strain>
    </source>
</reference>